<evidence type="ECO:0000313" key="1">
    <source>
        <dbReference type="EMBL" id="GCD13298.1"/>
    </source>
</evidence>
<protein>
    <submittedName>
        <fullName evidence="1">Uncharacterized protein</fullName>
    </submittedName>
</protein>
<sequence length="43" mass="5143">MNDKMVTLYKKNFTKDVWFTLSLDFGFNSEDSHAYIHIIIDED</sequence>
<name>A0A401UV29_9CLOT</name>
<organism evidence="1 2">
    <name type="scientific">Clostridium tagluense</name>
    <dbReference type="NCBI Taxonomy" id="360422"/>
    <lineage>
        <taxon>Bacteria</taxon>
        <taxon>Bacillati</taxon>
        <taxon>Bacillota</taxon>
        <taxon>Clostridia</taxon>
        <taxon>Eubacteriales</taxon>
        <taxon>Clostridiaceae</taxon>
        <taxon>Clostridium</taxon>
    </lineage>
</organism>
<dbReference type="EMBL" id="BHYK01000105">
    <property type="protein sequence ID" value="GCD13298.1"/>
    <property type="molecule type" value="Genomic_DNA"/>
</dbReference>
<evidence type="ECO:0000313" key="2">
    <source>
        <dbReference type="Proteomes" id="UP000287872"/>
    </source>
</evidence>
<reference evidence="1 2" key="1">
    <citation type="submission" date="2018-11" db="EMBL/GenBank/DDBJ databases">
        <title>Genome sequencing and assembly of Clostridium tagluense strain A121.</title>
        <authorList>
            <person name="Murakami T."/>
            <person name="Segawa T."/>
            <person name="Shcherbakova V.A."/>
            <person name="Mori H."/>
            <person name="Yoshimura Y."/>
        </authorList>
    </citation>
    <scope>NUCLEOTIDE SEQUENCE [LARGE SCALE GENOMIC DNA]</scope>
    <source>
        <strain evidence="1 2">A121</strain>
    </source>
</reference>
<dbReference type="RefSeq" id="WP_267901319.1">
    <property type="nucleotide sequence ID" value="NZ_BHYK01000105.1"/>
</dbReference>
<keyword evidence="2" id="KW-1185">Reference proteome</keyword>
<accession>A0A401UV29</accession>
<dbReference type="AlphaFoldDB" id="A0A401UV29"/>
<dbReference type="Proteomes" id="UP000287872">
    <property type="component" value="Unassembled WGS sequence"/>
</dbReference>
<comment type="caution">
    <text evidence="1">The sequence shown here is derived from an EMBL/GenBank/DDBJ whole genome shotgun (WGS) entry which is preliminary data.</text>
</comment>
<gene>
    <name evidence="1" type="ORF">Ctaglu_49210</name>
</gene>
<proteinExistence type="predicted"/>